<name>A0A9W9NJ05_PENCI</name>
<dbReference type="OrthoDB" id="4297974at2759"/>
<dbReference type="EMBL" id="JAPQKT010000009">
    <property type="protein sequence ID" value="KAJ5220837.1"/>
    <property type="molecule type" value="Genomic_DNA"/>
</dbReference>
<protein>
    <submittedName>
        <fullName evidence="2">Uncharacterized protein</fullName>
    </submittedName>
</protein>
<keyword evidence="3" id="KW-1185">Reference proteome</keyword>
<feature type="region of interest" description="Disordered" evidence="1">
    <location>
        <begin position="338"/>
        <end position="396"/>
    </location>
</feature>
<comment type="caution">
    <text evidence="2">The sequence shown here is derived from an EMBL/GenBank/DDBJ whole genome shotgun (WGS) entry which is preliminary data.</text>
</comment>
<organism evidence="2 3">
    <name type="scientific">Penicillium citrinum</name>
    <dbReference type="NCBI Taxonomy" id="5077"/>
    <lineage>
        <taxon>Eukaryota</taxon>
        <taxon>Fungi</taxon>
        <taxon>Dikarya</taxon>
        <taxon>Ascomycota</taxon>
        <taxon>Pezizomycotina</taxon>
        <taxon>Eurotiomycetes</taxon>
        <taxon>Eurotiomycetidae</taxon>
        <taxon>Eurotiales</taxon>
        <taxon>Aspergillaceae</taxon>
        <taxon>Penicillium</taxon>
    </lineage>
</organism>
<feature type="compositionally biased region" description="Polar residues" evidence="1">
    <location>
        <begin position="441"/>
        <end position="453"/>
    </location>
</feature>
<feature type="compositionally biased region" description="Basic and acidic residues" evidence="1">
    <location>
        <begin position="77"/>
        <end position="93"/>
    </location>
</feature>
<dbReference type="Proteomes" id="UP001147733">
    <property type="component" value="Unassembled WGS sequence"/>
</dbReference>
<evidence type="ECO:0000313" key="2">
    <source>
        <dbReference type="EMBL" id="KAJ5220837.1"/>
    </source>
</evidence>
<feature type="region of interest" description="Disordered" evidence="1">
    <location>
        <begin position="434"/>
        <end position="453"/>
    </location>
</feature>
<proteinExistence type="predicted"/>
<evidence type="ECO:0000256" key="1">
    <source>
        <dbReference type="SAM" id="MobiDB-lite"/>
    </source>
</evidence>
<dbReference type="AlphaFoldDB" id="A0A9W9NJ05"/>
<evidence type="ECO:0000313" key="3">
    <source>
        <dbReference type="Proteomes" id="UP001147733"/>
    </source>
</evidence>
<reference evidence="2" key="1">
    <citation type="submission" date="2022-11" db="EMBL/GenBank/DDBJ databases">
        <authorList>
            <person name="Petersen C."/>
        </authorList>
    </citation>
    <scope>NUCLEOTIDE SEQUENCE</scope>
    <source>
        <strain evidence="2">IBT 23319</strain>
    </source>
</reference>
<accession>A0A9W9NJ05</accession>
<reference evidence="2" key="2">
    <citation type="journal article" date="2023" name="IMA Fungus">
        <title>Comparative genomic study of the Penicillium genus elucidates a diverse pangenome and 15 lateral gene transfer events.</title>
        <authorList>
            <person name="Petersen C."/>
            <person name="Sorensen T."/>
            <person name="Nielsen M.R."/>
            <person name="Sondergaard T.E."/>
            <person name="Sorensen J.L."/>
            <person name="Fitzpatrick D.A."/>
            <person name="Frisvad J.C."/>
            <person name="Nielsen K.L."/>
        </authorList>
    </citation>
    <scope>NUCLEOTIDE SEQUENCE</scope>
    <source>
        <strain evidence="2">IBT 23319</strain>
    </source>
</reference>
<dbReference type="GeneID" id="81387796"/>
<feature type="compositionally biased region" description="Polar residues" evidence="1">
    <location>
        <begin position="374"/>
        <end position="391"/>
    </location>
</feature>
<gene>
    <name evidence="2" type="ORF">N7469_009724</name>
</gene>
<feature type="region of interest" description="Disordered" evidence="1">
    <location>
        <begin position="46"/>
        <end position="101"/>
    </location>
</feature>
<dbReference type="RefSeq" id="XP_056495760.1">
    <property type="nucleotide sequence ID" value="XM_056648629.1"/>
</dbReference>
<sequence>MSLLEDVLHAASVLSSNLSNVDPQDLLPHHRDRLQSAFQILEQTLSSPSLRSTQHHESTHLAEPMLDLPDVTVIPQSEHRLATSEPQRQHENSENPNAQTLSLNDLQTTLSNQDEVDQESSQPLPEQLDEVQLFMESLQRHSKKIHAFAKKDVEEPISRRSNWSGQDPRLVDIDISERRTSTSGKFRAWLGRYSFAEDYLAWVESTYRCPRDSILILNEKDADKRGQGHITEFMSLNNLAGEKAHKAIRYGLKYISFEHVYGDAGVSVLLCHMFTAFRNLSYAQFGSLAKAIRESTEWSNLAKAKSDWLRQCRLIYNEDNVHYQAQFLTRKRSLEVGLTTEQSRNKRNETNNAFASRDVPPNNDAFISRPQVDPNPSQTANNRNGEKQTPITDEDLWPNFDPWEDLGIFEGFDLDLWQEDFGSIENPQFSFNPEQEAEVTRGNTGFETSSASHADSRVLSSHERVGIQVHSPLFNTPLTQTVC</sequence>